<evidence type="ECO:0000256" key="8">
    <source>
        <dbReference type="ARBA" id="ARBA00022840"/>
    </source>
</evidence>
<dbReference type="Pfam" id="PF06580">
    <property type="entry name" value="His_kinase"/>
    <property type="match status" value="1"/>
</dbReference>
<dbReference type="CDD" id="cd06225">
    <property type="entry name" value="HAMP"/>
    <property type="match status" value="1"/>
</dbReference>
<evidence type="ECO:0000256" key="11">
    <source>
        <dbReference type="ARBA" id="ARBA00023136"/>
    </source>
</evidence>
<keyword evidence="9 12" id="KW-1133">Transmembrane helix</keyword>
<keyword evidence="6" id="KW-0547">Nucleotide-binding</keyword>
<evidence type="ECO:0000256" key="3">
    <source>
        <dbReference type="ARBA" id="ARBA00022553"/>
    </source>
</evidence>
<dbReference type="EMBL" id="RZNX01000009">
    <property type="protein sequence ID" value="RUT28684.1"/>
    <property type="molecule type" value="Genomic_DNA"/>
</dbReference>
<keyword evidence="7 14" id="KW-0418">Kinase</keyword>
<gene>
    <name evidence="14" type="ORF">EJP77_16940</name>
</gene>
<dbReference type="GO" id="GO:0005524">
    <property type="term" value="F:ATP binding"/>
    <property type="evidence" value="ECO:0007669"/>
    <property type="project" value="UniProtKB-KW"/>
</dbReference>
<evidence type="ECO:0000256" key="4">
    <source>
        <dbReference type="ARBA" id="ARBA00022679"/>
    </source>
</evidence>
<keyword evidence="5 12" id="KW-0812">Transmembrane</keyword>
<keyword evidence="10" id="KW-0902">Two-component regulatory system</keyword>
<dbReference type="Pfam" id="PF02518">
    <property type="entry name" value="HATPase_c"/>
    <property type="match status" value="1"/>
</dbReference>
<dbReference type="Proteomes" id="UP000272464">
    <property type="component" value="Unassembled WGS sequence"/>
</dbReference>
<sequence>MRSLLNRFKQPSLFGKIFVIMVVSTIAVAVMTSWVTVRMSQQLFMDTFSITNSKVIRQIQTSFESFHYAIIMATYDISQSGTIKNFLVQGDSNSLGNARAFYGMKDQMKRIQASLDTYGVGTIVLGVNGRSYSNDRSYWNRSMTELKNSPLTQEMLREPGRLSYHYLGGGSTPLIVATKTLREPDSKQIYGTLYMMVRENSFRQFYNNFTSTGNDVLILNRDGMVVSSNRNELVGTKSTLLLDHAQAMNQDKLDYQSLKYSGKDVVMLSNYLSSYDFYIVNLIDKKMAMGRMLPTREIILIGACIVSVALLILLIITRRLTLSLRMLVRQMSSVAKKNFDNYLPVYGSYETRQLGQGFNYMLDELNDYISQLVETQKERRNAELAALQRQINPHFLYNTLASVNILVQRGSKEKATETIHALISLLQNTISNVSETITVEQELANMKDYVFINQVRYGDEIRVDYFVSQDCMEAQLPKLIIQPFIENAFFHAFNLKDKGYIYILIARENEALICEVVDTGDGMDLDQDAKRLPNSKSRRQLFTGIGIRNVDERIQLLYGEHYGVSITSKLGEGTKVRIKLPWLVNSTETDEI</sequence>
<evidence type="ECO:0000256" key="10">
    <source>
        <dbReference type="ARBA" id="ARBA00023012"/>
    </source>
</evidence>
<dbReference type="InterPro" id="IPR003594">
    <property type="entry name" value="HATPase_dom"/>
</dbReference>
<evidence type="ECO:0000256" key="7">
    <source>
        <dbReference type="ARBA" id="ARBA00022777"/>
    </source>
</evidence>
<dbReference type="InterPro" id="IPR036890">
    <property type="entry name" value="HATPase_C_sf"/>
</dbReference>
<keyword evidence="8" id="KW-0067">ATP-binding</keyword>
<dbReference type="InterPro" id="IPR010559">
    <property type="entry name" value="Sig_transdc_His_kin_internal"/>
</dbReference>
<evidence type="ECO:0000256" key="9">
    <source>
        <dbReference type="ARBA" id="ARBA00022989"/>
    </source>
</evidence>
<keyword evidence="11 12" id="KW-0472">Membrane</keyword>
<feature type="transmembrane region" description="Helical" evidence="12">
    <location>
        <begin position="298"/>
        <end position="316"/>
    </location>
</feature>
<name>A0A3S1D3Z2_9BACL</name>
<keyword evidence="4" id="KW-0808">Transferase</keyword>
<protein>
    <submittedName>
        <fullName evidence="14">Sensor histidine kinase</fullName>
    </submittedName>
</protein>
<dbReference type="OrthoDB" id="9776552at2"/>
<dbReference type="SUPFAM" id="SSF158472">
    <property type="entry name" value="HAMP domain-like"/>
    <property type="match status" value="1"/>
</dbReference>
<comment type="subcellular location">
    <subcellularLocation>
        <location evidence="1">Cell membrane</location>
        <topology evidence="1">Multi-pass membrane protein</topology>
    </subcellularLocation>
</comment>
<evidence type="ECO:0000256" key="5">
    <source>
        <dbReference type="ARBA" id="ARBA00022692"/>
    </source>
</evidence>
<dbReference type="InterPro" id="IPR050640">
    <property type="entry name" value="Bact_2-comp_sensor_kinase"/>
</dbReference>
<evidence type="ECO:0000256" key="6">
    <source>
        <dbReference type="ARBA" id="ARBA00022741"/>
    </source>
</evidence>
<dbReference type="Pfam" id="PF00672">
    <property type="entry name" value="HAMP"/>
    <property type="match status" value="1"/>
</dbReference>
<comment type="caution">
    <text evidence="14">The sequence shown here is derived from an EMBL/GenBank/DDBJ whole genome shotgun (WGS) entry which is preliminary data.</text>
</comment>
<evidence type="ECO:0000256" key="1">
    <source>
        <dbReference type="ARBA" id="ARBA00004651"/>
    </source>
</evidence>
<feature type="domain" description="HAMP" evidence="13">
    <location>
        <begin position="318"/>
        <end position="370"/>
    </location>
</feature>
<dbReference type="Gene3D" id="3.30.565.10">
    <property type="entry name" value="Histidine kinase-like ATPase, C-terminal domain"/>
    <property type="match status" value="1"/>
</dbReference>
<dbReference type="PANTHER" id="PTHR34220:SF11">
    <property type="entry name" value="SENSOR PROTEIN KINASE HPTS"/>
    <property type="match status" value="1"/>
</dbReference>
<keyword evidence="3" id="KW-0597">Phosphoprotein</keyword>
<keyword evidence="15" id="KW-1185">Reference proteome</keyword>
<proteinExistence type="predicted"/>
<evidence type="ECO:0000259" key="13">
    <source>
        <dbReference type="PROSITE" id="PS50885"/>
    </source>
</evidence>
<organism evidence="14 15">
    <name type="scientific">Paenibacillus zeisoli</name>
    <dbReference type="NCBI Taxonomy" id="2496267"/>
    <lineage>
        <taxon>Bacteria</taxon>
        <taxon>Bacillati</taxon>
        <taxon>Bacillota</taxon>
        <taxon>Bacilli</taxon>
        <taxon>Bacillales</taxon>
        <taxon>Paenibacillaceae</taxon>
        <taxon>Paenibacillus</taxon>
    </lineage>
</organism>
<dbReference type="GO" id="GO:0005886">
    <property type="term" value="C:plasma membrane"/>
    <property type="evidence" value="ECO:0007669"/>
    <property type="project" value="UniProtKB-SubCell"/>
</dbReference>
<dbReference type="SUPFAM" id="SSF55874">
    <property type="entry name" value="ATPase domain of HSP90 chaperone/DNA topoisomerase II/histidine kinase"/>
    <property type="match status" value="1"/>
</dbReference>
<dbReference type="Gene3D" id="6.10.340.10">
    <property type="match status" value="1"/>
</dbReference>
<dbReference type="GO" id="GO:0000155">
    <property type="term" value="F:phosphorelay sensor kinase activity"/>
    <property type="evidence" value="ECO:0007669"/>
    <property type="project" value="InterPro"/>
</dbReference>
<dbReference type="InterPro" id="IPR003660">
    <property type="entry name" value="HAMP_dom"/>
</dbReference>
<feature type="transmembrane region" description="Helical" evidence="12">
    <location>
        <begin position="12"/>
        <end position="35"/>
    </location>
</feature>
<accession>A0A3S1D3Z2</accession>
<reference evidence="14 15" key="1">
    <citation type="submission" date="2018-12" db="EMBL/GenBank/DDBJ databases">
        <authorList>
            <person name="Sun L."/>
            <person name="Chen Z."/>
        </authorList>
    </citation>
    <scope>NUCLEOTIDE SEQUENCE [LARGE SCALE GENOMIC DNA]</scope>
    <source>
        <strain evidence="14 15">3-5-3</strain>
    </source>
</reference>
<dbReference type="PANTHER" id="PTHR34220">
    <property type="entry name" value="SENSOR HISTIDINE KINASE YPDA"/>
    <property type="match status" value="1"/>
</dbReference>
<evidence type="ECO:0000313" key="14">
    <source>
        <dbReference type="EMBL" id="RUT28684.1"/>
    </source>
</evidence>
<keyword evidence="2" id="KW-1003">Cell membrane</keyword>
<dbReference type="PROSITE" id="PS50885">
    <property type="entry name" value="HAMP"/>
    <property type="match status" value="1"/>
</dbReference>
<evidence type="ECO:0000256" key="12">
    <source>
        <dbReference type="SAM" id="Phobius"/>
    </source>
</evidence>
<dbReference type="Gene3D" id="3.30.450.20">
    <property type="entry name" value="PAS domain"/>
    <property type="match status" value="1"/>
</dbReference>
<evidence type="ECO:0000256" key="2">
    <source>
        <dbReference type="ARBA" id="ARBA00022475"/>
    </source>
</evidence>
<evidence type="ECO:0000313" key="15">
    <source>
        <dbReference type="Proteomes" id="UP000272464"/>
    </source>
</evidence>
<dbReference type="AlphaFoldDB" id="A0A3S1D3Z2"/>
<dbReference type="RefSeq" id="WP_127200438.1">
    <property type="nucleotide sequence ID" value="NZ_RZNX01000009.1"/>
</dbReference>
<dbReference type="SMART" id="SM00304">
    <property type="entry name" value="HAMP"/>
    <property type="match status" value="1"/>
</dbReference>